<name>A0A8G2CBT2_9BACT</name>
<comment type="caution">
    <text evidence="1">The sequence shown here is derived from an EMBL/GenBank/DDBJ whole genome shotgun (WGS) entry which is preliminary data.</text>
</comment>
<dbReference type="AlphaFoldDB" id="A0A8G2CBT2"/>
<dbReference type="EMBL" id="FQZR01000008">
    <property type="protein sequence ID" value="SHJ63257.1"/>
    <property type="molecule type" value="Genomic_DNA"/>
</dbReference>
<protein>
    <submittedName>
        <fullName evidence="1">Uncharacterized protein</fullName>
    </submittedName>
</protein>
<dbReference type="Proteomes" id="UP000184001">
    <property type="component" value="Unassembled WGS sequence"/>
</dbReference>
<sequence>MHNFRRIWTITLVVVLVLATAGCLKVRRKATFARTTSPVVYEDFIAVDDWSDWAAEVAKHVAKSIKDRPDLEGKPIYMRPLSDRAFDTGFYSLLHTELISRGLQVAVEREEEMIILSYATLPVSSDNRALMPVNSASSENDTLEGYGGGKNMASLRYEPSGSDEDRPIILSVGMSYNNRYVMHASSILRVAGDQQANFVSPYERGYQVEEFPTRTIKVTGE</sequence>
<reference evidence="1 2" key="1">
    <citation type="submission" date="2016-11" db="EMBL/GenBank/DDBJ databases">
        <authorList>
            <person name="Varghese N."/>
            <person name="Submissions S."/>
        </authorList>
    </citation>
    <scope>NUCLEOTIDE SEQUENCE [LARGE SCALE GENOMIC DNA]</scope>
    <source>
        <strain evidence="1 2">DSM 17919</strain>
    </source>
</reference>
<accession>A0A8G2CBT2</accession>
<organism evidence="1 2">
    <name type="scientific">Halodesulfovibrio aestuarii</name>
    <dbReference type="NCBI Taxonomy" id="126333"/>
    <lineage>
        <taxon>Bacteria</taxon>
        <taxon>Pseudomonadati</taxon>
        <taxon>Thermodesulfobacteriota</taxon>
        <taxon>Desulfovibrionia</taxon>
        <taxon>Desulfovibrionales</taxon>
        <taxon>Desulfovibrionaceae</taxon>
        <taxon>Halodesulfovibrio</taxon>
    </lineage>
</organism>
<gene>
    <name evidence="1" type="ORF">SAMN05660830_02894</name>
</gene>
<evidence type="ECO:0000313" key="2">
    <source>
        <dbReference type="Proteomes" id="UP000184001"/>
    </source>
</evidence>
<dbReference type="RefSeq" id="WP_019999494.1">
    <property type="nucleotide sequence ID" value="NZ_CP192219.1"/>
</dbReference>
<proteinExistence type="predicted"/>
<dbReference type="PROSITE" id="PS51257">
    <property type="entry name" value="PROKAR_LIPOPROTEIN"/>
    <property type="match status" value="1"/>
</dbReference>
<evidence type="ECO:0000313" key="1">
    <source>
        <dbReference type="EMBL" id="SHJ63257.1"/>
    </source>
</evidence>